<feature type="transmembrane region" description="Helical" evidence="6">
    <location>
        <begin position="334"/>
        <end position="362"/>
    </location>
</feature>
<gene>
    <name evidence="8" type="ORF">WDU99_15985</name>
</gene>
<evidence type="ECO:0000256" key="2">
    <source>
        <dbReference type="ARBA" id="ARBA00022475"/>
    </source>
</evidence>
<dbReference type="Proteomes" id="UP001371224">
    <property type="component" value="Unassembled WGS sequence"/>
</dbReference>
<feature type="transmembrane region" description="Helical" evidence="6">
    <location>
        <begin position="109"/>
        <end position="127"/>
    </location>
</feature>
<proteinExistence type="predicted"/>
<dbReference type="PROSITE" id="PS50850">
    <property type="entry name" value="MFS"/>
    <property type="match status" value="1"/>
</dbReference>
<feature type="transmembrane region" description="Helical" evidence="6">
    <location>
        <begin position="167"/>
        <end position="187"/>
    </location>
</feature>
<feature type="transmembrane region" description="Helical" evidence="6">
    <location>
        <begin position="301"/>
        <end position="322"/>
    </location>
</feature>
<feature type="transmembrane region" description="Helical" evidence="6">
    <location>
        <begin position="208"/>
        <end position="230"/>
    </location>
</feature>
<comment type="caution">
    <text evidence="8">The sequence shown here is derived from an EMBL/GenBank/DDBJ whole genome shotgun (WGS) entry which is preliminary data.</text>
</comment>
<feature type="transmembrane region" description="Helical" evidence="6">
    <location>
        <begin position="368"/>
        <end position="387"/>
    </location>
</feature>
<sequence>MKTSDEARPAGFGALLWLALATFSMGIDGYVLAGLLPQISEDLDVSNAAAGQLVAVFALTAAIAGPLLSALTGRWERKAVISISLAVFVVGNLVIALATNYAMAMTGRIVSAIGGALLSAVVSAYVLAKTAPERRGRALSFVLGGFLAATALGVPVGLVIGQDDWRVPLFLVTGVGAIALIGILVNVPRLHLPALSLRATLRPLTQPAVMGAILVATGIMCASYLCFTYATLIFGPRVGEGLPIIAAMFGYGLVSLIGNIVSGRATDRFNPVHVITLIIGILVVVAVLGTLGLMLPGLAGALAAFAWFFGCAFFNGGSGVALQSRLGDLAPDSMSLVLALNGSGMQLGSALGGILGGALLASGVHADGLVPASAVVLVSTMILHLIVSRATRHRAPAAA</sequence>
<feature type="transmembrane region" description="Helical" evidence="6">
    <location>
        <begin position="242"/>
        <end position="262"/>
    </location>
</feature>
<comment type="subcellular location">
    <subcellularLocation>
        <location evidence="1">Cell membrane</location>
        <topology evidence="1">Multi-pass membrane protein</topology>
    </subcellularLocation>
</comment>
<accession>A0ABU8LGX3</accession>
<dbReference type="Gene3D" id="1.20.1250.20">
    <property type="entry name" value="MFS general substrate transporter like domains"/>
    <property type="match status" value="1"/>
</dbReference>
<dbReference type="InterPro" id="IPR011701">
    <property type="entry name" value="MFS"/>
</dbReference>
<feature type="transmembrane region" description="Helical" evidence="6">
    <location>
        <begin position="274"/>
        <end position="295"/>
    </location>
</feature>
<keyword evidence="4 6" id="KW-1133">Transmembrane helix</keyword>
<evidence type="ECO:0000256" key="3">
    <source>
        <dbReference type="ARBA" id="ARBA00022692"/>
    </source>
</evidence>
<dbReference type="PANTHER" id="PTHR43124">
    <property type="entry name" value="PURINE EFFLUX PUMP PBUE"/>
    <property type="match status" value="1"/>
</dbReference>
<dbReference type="SUPFAM" id="SSF103473">
    <property type="entry name" value="MFS general substrate transporter"/>
    <property type="match status" value="1"/>
</dbReference>
<keyword evidence="3 6" id="KW-0812">Transmembrane</keyword>
<evidence type="ECO:0000256" key="6">
    <source>
        <dbReference type="SAM" id="Phobius"/>
    </source>
</evidence>
<evidence type="ECO:0000256" key="5">
    <source>
        <dbReference type="ARBA" id="ARBA00023136"/>
    </source>
</evidence>
<dbReference type="Pfam" id="PF07690">
    <property type="entry name" value="MFS_1"/>
    <property type="match status" value="1"/>
</dbReference>
<organism evidence="8 9">
    <name type="scientific">Microbacterium bandirmense</name>
    <dbReference type="NCBI Taxonomy" id="3122050"/>
    <lineage>
        <taxon>Bacteria</taxon>
        <taxon>Bacillati</taxon>
        <taxon>Actinomycetota</taxon>
        <taxon>Actinomycetes</taxon>
        <taxon>Micrococcales</taxon>
        <taxon>Microbacteriaceae</taxon>
        <taxon>Microbacterium</taxon>
    </lineage>
</organism>
<evidence type="ECO:0000259" key="7">
    <source>
        <dbReference type="PROSITE" id="PS50850"/>
    </source>
</evidence>
<dbReference type="InterPro" id="IPR020846">
    <property type="entry name" value="MFS_dom"/>
</dbReference>
<feature type="domain" description="Major facilitator superfamily (MFS) profile" evidence="7">
    <location>
        <begin position="14"/>
        <end position="391"/>
    </location>
</feature>
<reference evidence="8 9" key="1">
    <citation type="submission" date="2024-02" db="EMBL/GenBank/DDBJ databases">
        <authorList>
            <person name="Saticioglu I.B."/>
        </authorList>
    </citation>
    <scope>NUCLEOTIDE SEQUENCE [LARGE SCALE GENOMIC DNA]</scope>
    <source>
        <strain evidence="8 9">Mu-80</strain>
    </source>
</reference>
<dbReference type="InterPro" id="IPR036259">
    <property type="entry name" value="MFS_trans_sf"/>
</dbReference>
<keyword evidence="2" id="KW-1003">Cell membrane</keyword>
<dbReference type="InterPro" id="IPR050189">
    <property type="entry name" value="MFS_Efflux_Transporters"/>
</dbReference>
<dbReference type="RefSeq" id="WP_337333461.1">
    <property type="nucleotide sequence ID" value="NZ_JBBDGM010000018.1"/>
</dbReference>
<protein>
    <submittedName>
        <fullName evidence="8">MFS transporter</fullName>
    </submittedName>
</protein>
<evidence type="ECO:0000256" key="1">
    <source>
        <dbReference type="ARBA" id="ARBA00004651"/>
    </source>
</evidence>
<keyword evidence="5 6" id="KW-0472">Membrane</keyword>
<feature type="transmembrane region" description="Helical" evidence="6">
    <location>
        <begin position="80"/>
        <end position="103"/>
    </location>
</feature>
<feature type="transmembrane region" description="Helical" evidence="6">
    <location>
        <begin position="139"/>
        <end position="161"/>
    </location>
</feature>
<evidence type="ECO:0000313" key="9">
    <source>
        <dbReference type="Proteomes" id="UP001371224"/>
    </source>
</evidence>
<dbReference type="EMBL" id="JBBDGM010000018">
    <property type="protein sequence ID" value="MEJ1089816.1"/>
    <property type="molecule type" value="Genomic_DNA"/>
</dbReference>
<name>A0ABU8LGX3_9MICO</name>
<keyword evidence="9" id="KW-1185">Reference proteome</keyword>
<evidence type="ECO:0000313" key="8">
    <source>
        <dbReference type="EMBL" id="MEJ1089816.1"/>
    </source>
</evidence>
<dbReference type="PANTHER" id="PTHR43124:SF10">
    <property type="entry name" value="PURINE EFFLUX PUMP PBUE"/>
    <property type="match status" value="1"/>
</dbReference>
<dbReference type="CDD" id="cd17324">
    <property type="entry name" value="MFS_NepI_like"/>
    <property type="match status" value="1"/>
</dbReference>
<feature type="transmembrane region" description="Helical" evidence="6">
    <location>
        <begin position="49"/>
        <end position="68"/>
    </location>
</feature>
<evidence type="ECO:0000256" key="4">
    <source>
        <dbReference type="ARBA" id="ARBA00022989"/>
    </source>
</evidence>